<accession>A0ABV9DC52</accession>
<sequence length="347" mass="37612">MDGGGGPRSREITEPVDLCLPSGQLNPAAVGWTRTPLHRANLLPGNARGRAATWSRTKKWEYVGIITDRHVVTVTASSLNYAGIHRVWVLDRTTGEEIDTSLTVPFAKDTHLPAVFGAGAVRVAGPRLAIAVDPAPTTNSPDALRVRAQTPRVRLDVTVAPPLGSELLGVVVPWSERQFQYAVKSVGVPASGTLTVDGAEHPVEGWASLDHGRGRWPYAITWNWGAGSGTVDGVVTGLQLGGKWTEGTGTSDNGLFLDGRLHRIDEDLAWTYDALDASAAPWRVSGERVEVELHPFHERTEATNLGVVSMRVTQAFGHWTGWVDDDHGERRRVDGLVGWAQQAVNRW</sequence>
<keyword evidence="2" id="KW-1185">Reference proteome</keyword>
<comment type="caution">
    <text evidence="1">The sequence shown here is derived from an EMBL/GenBank/DDBJ whole genome shotgun (WGS) entry which is preliminary data.</text>
</comment>
<name>A0ABV9DC52_9MICO</name>
<dbReference type="SUPFAM" id="SSF159245">
    <property type="entry name" value="AttH-like"/>
    <property type="match status" value="1"/>
</dbReference>
<dbReference type="PANTHER" id="PTHR35868:SF3">
    <property type="entry name" value="DUF2804 DOMAIN-CONTAINING PROTEIN"/>
    <property type="match status" value="1"/>
</dbReference>
<proteinExistence type="predicted"/>
<evidence type="ECO:0000313" key="1">
    <source>
        <dbReference type="EMBL" id="MFC4556312.1"/>
    </source>
</evidence>
<reference evidence="2" key="1">
    <citation type="journal article" date="2019" name="Int. J. Syst. Evol. Microbiol.">
        <title>The Global Catalogue of Microorganisms (GCM) 10K type strain sequencing project: providing services to taxonomists for standard genome sequencing and annotation.</title>
        <authorList>
            <consortium name="The Broad Institute Genomics Platform"/>
            <consortium name="The Broad Institute Genome Sequencing Center for Infectious Disease"/>
            <person name="Wu L."/>
            <person name="Ma J."/>
        </authorList>
    </citation>
    <scope>NUCLEOTIDE SEQUENCE [LARGE SCALE GENOMIC DNA]</scope>
    <source>
        <strain evidence="2">JCM 3369</strain>
    </source>
</reference>
<organism evidence="1 2">
    <name type="scientific">Georgenia faecalis</name>
    <dbReference type="NCBI Taxonomy" id="2483799"/>
    <lineage>
        <taxon>Bacteria</taxon>
        <taxon>Bacillati</taxon>
        <taxon>Actinomycetota</taxon>
        <taxon>Actinomycetes</taxon>
        <taxon>Micrococcales</taxon>
        <taxon>Bogoriellaceae</taxon>
        <taxon>Georgenia</taxon>
    </lineage>
</organism>
<evidence type="ECO:0000313" key="2">
    <source>
        <dbReference type="Proteomes" id="UP001595955"/>
    </source>
</evidence>
<dbReference type="Proteomes" id="UP001595955">
    <property type="component" value="Unassembled WGS sequence"/>
</dbReference>
<protein>
    <submittedName>
        <fullName evidence="1">DUF2804 domain-containing protein</fullName>
    </submittedName>
</protein>
<dbReference type="InterPro" id="IPR021243">
    <property type="entry name" value="DUF2804"/>
</dbReference>
<dbReference type="EMBL" id="JBHSGF010000010">
    <property type="protein sequence ID" value="MFC4556312.1"/>
    <property type="molecule type" value="Genomic_DNA"/>
</dbReference>
<dbReference type="RefSeq" id="WP_122825115.1">
    <property type="nucleotide sequence ID" value="NZ_CP033325.1"/>
</dbReference>
<dbReference type="PANTHER" id="PTHR35868">
    <property type="entry name" value="DUF2804 DOMAIN-CONTAINING PROTEIN-RELATED"/>
    <property type="match status" value="1"/>
</dbReference>
<dbReference type="Pfam" id="PF10974">
    <property type="entry name" value="DUF2804"/>
    <property type="match status" value="1"/>
</dbReference>
<gene>
    <name evidence="1" type="ORF">ACFO3F_13750</name>
</gene>